<keyword evidence="4 5" id="KW-0472">Membrane</keyword>
<dbReference type="GO" id="GO:0016020">
    <property type="term" value="C:membrane"/>
    <property type="evidence" value="ECO:0007669"/>
    <property type="project" value="UniProtKB-SubCell"/>
</dbReference>
<feature type="non-terminal residue" evidence="6">
    <location>
        <position position="1"/>
    </location>
</feature>
<name>A0A4Q7CJ34_9STAP</name>
<protein>
    <submittedName>
        <fullName evidence="6">Uncharacterized protein</fullName>
    </submittedName>
</protein>
<dbReference type="EMBL" id="RQTE01000381">
    <property type="protein sequence ID" value="RZH99922.1"/>
    <property type="molecule type" value="Genomic_DNA"/>
</dbReference>
<accession>A0A4Q7CJ34</accession>
<evidence type="ECO:0000313" key="6">
    <source>
        <dbReference type="EMBL" id="RZH99922.1"/>
    </source>
</evidence>
<dbReference type="RefSeq" id="WP_277985956.1">
    <property type="nucleotide sequence ID" value="NZ_RQTE01000381.1"/>
</dbReference>
<comment type="caution">
    <text evidence="6">The sequence shown here is derived from an EMBL/GenBank/DDBJ whole genome shotgun (WGS) entry which is preliminary data.</text>
</comment>
<gene>
    <name evidence="6" type="ORF">EIG99_12990</name>
</gene>
<evidence type="ECO:0000256" key="5">
    <source>
        <dbReference type="SAM" id="Phobius"/>
    </source>
</evidence>
<dbReference type="AlphaFoldDB" id="A0A4Q7CJ34"/>
<reference evidence="6 7" key="1">
    <citation type="submission" date="2018-11" db="EMBL/GenBank/DDBJ databases">
        <title>Genomic profiling of Staphylococcus species from a Poultry farm system in KwaZulu-Natal, South Africa.</title>
        <authorList>
            <person name="Amoako D.G."/>
            <person name="Somboro A.M."/>
            <person name="Abia A.L.K."/>
            <person name="Bester L.A."/>
            <person name="Essack S.Y."/>
        </authorList>
    </citation>
    <scope>NUCLEOTIDE SEQUENCE [LARGE SCALE GENOMIC DNA]</scope>
    <source>
        <strain evidence="6 7">SA11</strain>
    </source>
</reference>
<dbReference type="GO" id="GO:0004671">
    <property type="term" value="F:protein C-terminal S-isoprenylcysteine carboxyl O-methyltransferase activity"/>
    <property type="evidence" value="ECO:0007669"/>
    <property type="project" value="InterPro"/>
</dbReference>
<evidence type="ECO:0000256" key="2">
    <source>
        <dbReference type="ARBA" id="ARBA00022692"/>
    </source>
</evidence>
<dbReference type="InterPro" id="IPR007269">
    <property type="entry name" value="ICMT_MeTrfase"/>
</dbReference>
<feature type="transmembrane region" description="Helical" evidence="5">
    <location>
        <begin position="6"/>
        <end position="30"/>
    </location>
</feature>
<dbReference type="Pfam" id="PF04140">
    <property type="entry name" value="ICMT"/>
    <property type="match status" value="1"/>
</dbReference>
<evidence type="ECO:0000313" key="7">
    <source>
        <dbReference type="Proteomes" id="UP000293854"/>
    </source>
</evidence>
<evidence type="ECO:0000256" key="3">
    <source>
        <dbReference type="ARBA" id="ARBA00022989"/>
    </source>
</evidence>
<evidence type="ECO:0000256" key="1">
    <source>
        <dbReference type="ARBA" id="ARBA00004141"/>
    </source>
</evidence>
<sequence length="43" mass="4975">IIPELIGVVLLTHAFTTALLFIPYALFLYIRIQQEEQAMAHLY</sequence>
<organism evidence="6 7">
    <name type="scientific">Staphylococcus condimenti</name>
    <dbReference type="NCBI Taxonomy" id="70255"/>
    <lineage>
        <taxon>Bacteria</taxon>
        <taxon>Bacillati</taxon>
        <taxon>Bacillota</taxon>
        <taxon>Bacilli</taxon>
        <taxon>Bacillales</taxon>
        <taxon>Staphylococcaceae</taxon>
        <taxon>Staphylococcus</taxon>
    </lineage>
</organism>
<comment type="subcellular location">
    <subcellularLocation>
        <location evidence="1">Membrane</location>
        <topology evidence="1">Multi-pass membrane protein</topology>
    </subcellularLocation>
</comment>
<keyword evidence="2 5" id="KW-0812">Transmembrane</keyword>
<keyword evidence="3 5" id="KW-1133">Transmembrane helix</keyword>
<evidence type="ECO:0000256" key="4">
    <source>
        <dbReference type="ARBA" id="ARBA00023136"/>
    </source>
</evidence>
<dbReference type="Proteomes" id="UP000293854">
    <property type="component" value="Unassembled WGS sequence"/>
</dbReference>
<proteinExistence type="predicted"/>